<proteinExistence type="predicted"/>
<gene>
    <name evidence="2" type="ORF">RCL2_002123200</name>
</gene>
<accession>A0A8H3M0K4</accession>
<dbReference type="AlphaFoldDB" id="A0A8H3M0K4"/>
<organism evidence="2 3">
    <name type="scientific">Rhizophagus clarus</name>
    <dbReference type="NCBI Taxonomy" id="94130"/>
    <lineage>
        <taxon>Eukaryota</taxon>
        <taxon>Fungi</taxon>
        <taxon>Fungi incertae sedis</taxon>
        <taxon>Mucoromycota</taxon>
        <taxon>Glomeromycotina</taxon>
        <taxon>Glomeromycetes</taxon>
        <taxon>Glomerales</taxon>
        <taxon>Glomeraceae</taxon>
        <taxon>Rhizophagus</taxon>
    </lineage>
</organism>
<comment type="caution">
    <text evidence="2">The sequence shown here is derived from an EMBL/GenBank/DDBJ whole genome shotgun (WGS) entry which is preliminary data.</text>
</comment>
<dbReference type="EMBL" id="BLAL01000236">
    <property type="protein sequence ID" value="GES94498.1"/>
    <property type="molecule type" value="Genomic_DNA"/>
</dbReference>
<evidence type="ECO:0000313" key="3">
    <source>
        <dbReference type="Proteomes" id="UP000615446"/>
    </source>
</evidence>
<feature type="region of interest" description="Disordered" evidence="1">
    <location>
        <begin position="41"/>
        <end position="100"/>
    </location>
</feature>
<name>A0A8H3M0K4_9GLOM</name>
<sequence length="115" mass="13523">MGYFCECNRCKRNSTDGKGLFLLNRKTYRNHLIKQKKLLDANNEITSDDSENTTNSEDILEDENYNSENTTNSDDILEDEYEEDNYSDNNEENTRNLKEIDNSTYSYNSVNQYIC</sequence>
<feature type="compositionally biased region" description="Acidic residues" evidence="1">
    <location>
        <begin position="75"/>
        <end position="91"/>
    </location>
</feature>
<reference evidence="2" key="1">
    <citation type="submission" date="2019-10" db="EMBL/GenBank/DDBJ databases">
        <title>Conservation and host-specific expression of non-tandemly repeated heterogenous ribosome RNA gene in arbuscular mycorrhizal fungi.</title>
        <authorList>
            <person name="Maeda T."/>
            <person name="Kobayashi Y."/>
            <person name="Nakagawa T."/>
            <person name="Ezawa T."/>
            <person name="Yamaguchi K."/>
            <person name="Bino T."/>
            <person name="Nishimoto Y."/>
            <person name="Shigenobu S."/>
            <person name="Kawaguchi M."/>
        </authorList>
    </citation>
    <scope>NUCLEOTIDE SEQUENCE</scope>
    <source>
        <strain evidence="2">HR1</strain>
    </source>
</reference>
<evidence type="ECO:0000256" key="1">
    <source>
        <dbReference type="SAM" id="MobiDB-lite"/>
    </source>
</evidence>
<dbReference type="Proteomes" id="UP000615446">
    <property type="component" value="Unassembled WGS sequence"/>
</dbReference>
<dbReference type="OrthoDB" id="10484840at2759"/>
<evidence type="ECO:0000313" key="2">
    <source>
        <dbReference type="EMBL" id="GES94498.1"/>
    </source>
</evidence>
<protein>
    <submittedName>
        <fullName evidence="2">Uncharacterized protein</fullName>
    </submittedName>
</protein>